<reference evidence="1 2" key="1">
    <citation type="journal article" date="2013" name="Sci. Rep.">
        <title>Extraordinary expansion of a Sorangium cellulosum genome from an alkaline milieu.</title>
        <authorList>
            <person name="Han K."/>
            <person name="Li Z.F."/>
            <person name="Peng R."/>
            <person name="Zhu L.P."/>
            <person name="Zhou T."/>
            <person name="Wang L.G."/>
            <person name="Li S.G."/>
            <person name="Zhang X.B."/>
            <person name="Hu W."/>
            <person name="Wu Z.H."/>
            <person name="Qin N."/>
            <person name="Li Y.Z."/>
        </authorList>
    </citation>
    <scope>NUCLEOTIDE SEQUENCE [LARGE SCALE GENOMIC DNA]</scope>
    <source>
        <strain evidence="1 2">So0157-2</strain>
    </source>
</reference>
<dbReference type="EMBL" id="CP003969">
    <property type="protein sequence ID" value="AGP35395.1"/>
    <property type="molecule type" value="Genomic_DNA"/>
</dbReference>
<name>S4XU32_SORCE</name>
<evidence type="ECO:0000313" key="1">
    <source>
        <dbReference type="EMBL" id="AGP35395.1"/>
    </source>
</evidence>
<dbReference type="HOGENOM" id="CLU_3205388_0_0_7"/>
<evidence type="ECO:0000313" key="2">
    <source>
        <dbReference type="Proteomes" id="UP000014803"/>
    </source>
</evidence>
<dbReference type="STRING" id="1254432.SCE1572_13195"/>
<dbReference type="Proteomes" id="UP000014803">
    <property type="component" value="Chromosome"/>
</dbReference>
<sequence length="45" mass="5191">MSTVYLSSFQELHLQMPWLSAARPRRGISRRRLTRVSGALKSMNT</sequence>
<dbReference type="AlphaFoldDB" id="S4XU32"/>
<organism evidence="1 2">
    <name type="scientific">Sorangium cellulosum So0157-2</name>
    <dbReference type="NCBI Taxonomy" id="1254432"/>
    <lineage>
        <taxon>Bacteria</taxon>
        <taxon>Pseudomonadati</taxon>
        <taxon>Myxococcota</taxon>
        <taxon>Polyangia</taxon>
        <taxon>Polyangiales</taxon>
        <taxon>Polyangiaceae</taxon>
        <taxon>Sorangium</taxon>
    </lineage>
</organism>
<protein>
    <submittedName>
        <fullName evidence="1">Uncharacterized protein</fullName>
    </submittedName>
</protein>
<accession>S4XU32</accession>
<gene>
    <name evidence="1" type="ORF">SCE1572_13195</name>
</gene>
<dbReference type="KEGG" id="scu:SCE1572_13195"/>
<proteinExistence type="predicted"/>